<evidence type="ECO:0000256" key="2">
    <source>
        <dbReference type="SAM" id="SignalP"/>
    </source>
</evidence>
<dbReference type="RefSeq" id="WP_281902207.1">
    <property type="nucleotide sequence ID" value="NZ_BSDI01000042.1"/>
</dbReference>
<protein>
    <recommendedName>
        <fullName evidence="5">Lipoprotein</fullName>
    </recommendedName>
</protein>
<name>A0ABQ5R5S7_9ACTN</name>
<feature type="region of interest" description="Disordered" evidence="1">
    <location>
        <begin position="28"/>
        <end position="88"/>
    </location>
</feature>
<dbReference type="EMBL" id="BSDI01000042">
    <property type="protein sequence ID" value="GLI01295.1"/>
    <property type="molecule type" value="Genomic_DNA"/>
</dbReference>
<keyword evidence="2" id="KW-0732">Signal</keyword>
<gene>
    <name evidence="3" type="ORF">Pa4123_65710</name>
</gene>
<reference evidence="3" key="1">
    <citation type="submission" date="2022-12" db="EMBL/GenBank/DDBJ databases">
        <title>New Phytohabitans aurantiacus sp. RD004123 nov., an actinomycete isolated from soil.</title>
        <authorList>
            <person name="Triningsih D.W."/>
            <person name="Harunari E."/>
            <person name="Igarashi Y."/>
        </authorList>
    </citation>
    <scope>NUCLEOTIDE SEQUENCE</scope>
    <source>
        <strain evidence="3">RD004123</strain>
    </source>
</reference>
<feature type="region of interest" description="Disordered" evidence="1">
    <location>
        <begin position="130"/>
        <end position="189"/>
    </location>
</feature>
<evidence type="ECO:0000313" key="3">
    <source>
        <dbReference type="EMBL" id="GLI01295.1"/>
    </source>
</evidence>
<sequence>MRIRMGLALGLLLVLGVAGCGGSDGDDGIASAGGTPSASASAGGAGGPDTAAEDGLKFARCMRENGIPNFPDPKPNDGGGFDISLPDGVDKAKVDAAQEKCKQYMPNGGEPQKMPQERLEQLRKYSKCMRDNGVTDFPDPTDQGLQIDGNKVNPNDPKVKAARNACDKYQPAPPKGESAGPGLQNGGGE</sequence>
<evidence type="ECO:0008006" key="5">
    <source>
        <dbReference type="Google" id="ProtNLM"/>
    </source>
</evidence>
<dbReference type="Proteomes" id="UP001144280">
    <property type="component" value="Unassembled WGS sequence"/>
</dbReference>
<keyword evidence="4" id="KW-1185">Reference proteome</keyword>
<proteinExistence type="predicted"/>
<comment type="caution">
    <text evidence="3">The sequence shown here is derived from an EMBL/GenBank/DDBJ whole genome shotgun (WGS) entry which is preliminary data.</text>
</comment>
<feature type="signal peptide" evidence="2">
    <location>
        <begin position="1"/>
        <end position="20"/>
    </location>
</feature>
<evidence type="ECO:0000313" key="4">
    <source>
        <dbReference type="Proteomes" id="UP001144280"/>
    </source>
</evidence>
<feature type="chain" id="PRO_5047125563" description="Lipoprotein" evidence="2">
    <location>
        <begin position="21"/>
        <end position="189"/>
    </location>
</feature>
<dbReference type="PROSITE" id="PS51257">
    <property type="entry name" value="PROKAR_LIPOPROTEIN"/>
    <property type="match status" value="1"/>
</dbReference>
<feature type="compositionally biased region" description="Low complexity" evidence="1">
    <location>
        <begin position="28"/>
        <end position="42"/>
    </location>
</feature>
<organism evidence="3 4">
    <name type="scientific">Phytohabitans aurantiacus</name>
    <dbReference type="NCBI Taxonomy" id="3016789"/>
    <lineage>
        <taxon>Bacteria</taxon>
        <taxon>Bacillati</taxon>
        <taxon>Actinomycetota</taxon>
        <taxon>Actinomycetes</taxon>
        <taxon>Micromonosporales</taxon>
        <taxon>Micromonosporaceae</taxon>
    </lineage>
</organism>
<accession>A0ABQ5R5S7</accession>
<feature type="compositionally biased region" description="Basic and acidic residues" evidence="1">
    <location>
        <begin position="54"/>
        <end position="63"/>
    </location>
</feature>
<evidence type="ECO:0000256" key="1">
    <source>
        <dbReference type="SAM" id="MobiDB-lite"/>
    </source>
</evidence>